<evidence type="ECO:0000256" key="1">
    <source>
        <dbReference type="SAM" id="MobiDB-lite"/>
    </source>
</evidence>
<reference evidence="3 4" key="1">
    <citation type="submission" date="2023-03" db="EMBL/GenBank/DDBJ databases">
        <title>High-quality genome of Scylla paramamosain provides insights in environmental adaptation.</title>
        <authorList>
            <person name="Zhang L."/>
        </authorList>
    </citation>
    <scope>NUCLEOTIDE SEQUENCE [LARGE SCALE GENOMIC DNA]</scope>
    <source>
        <strain evidence="3">LZ_2023a</strain>
        <tissue evidence="3">Muscle</tissue>
    </source>
</reference>
<feature type="domain" description="G-patch" evidence="2">
    <location>
        <begin position="25"/>
        <end position="71"/>
    </location>
</feature>
<protein>
    <recommendedName>
        <fullName evidence="2">G-patch domain-containing protein</fullName>
    </recommendedName>
</protein>
<dbReference type="GO" id="GO:0003676">
    <property type="term" value="F:nucleic acid binding"/>
    <property type="evidence" value="ECO:0007669"/>
    <property type="project" value="InterPro"/>
</dbReference>
<dbReference type="Proteomes" id="UP001487740">
    <property type="component" value="Unassembled WGS sequence"/>
</dbReference>
<dbReference type="EMBL" id="JARAKH010000039">
    <property type="protein sequence ID" value="KAK8382120.1"/>
    <property type="molecule type" value="Genomic_DNA"/>
</dbReference>
<evidence type="ECO:0000259" key="2">
    <source>
        <dbReference type="PROSITE" id="PS50174"/>
    </source>
</evidence>
<comment type="caution">
    <text evidence="3">The sequence shown here is derived from an EMBL/GenBank/DDBJ whole genome shotgun (WGS) entry which is preliminary data.</text>
</comment>
<accession>A0AAW0T3H1</accession>
<dbReference type="GO" id="GO:0005730">
    <property type="term" value="C:nucleolus"/>
    <property type="evidence" value="ECO:0007669"/>
    <property type="project" value="TreeGrafter"/>
</dbReference>
<dbReference type="SMART" id="SM00443">
    <property type="entry name" value="G_patch"/>
    <property type="match status" value="1"/>
</dbReference>
<proteinExistence type="predicted"/>
<feature type="region of interest" description="Disordered" evidence="1">
    <location>
        <begin position="1"/>
        <end position="26"/>
    </location>
</feature>
<dbReference type="GO" id="GO:0010521">
    <property type="term" value="F:telomerase inhibitor activity"/>
    <property type="evidence" value="ECO:0007669"/>
    <property type="project" value="TreeGrafter"/>
</dbReference>
<dbReference type="PANTHER" id="PTHR23149">
    <property type="entry name" value="G PATCH DOMAIN CONTAINING PROTEIN"/>
    <property type="match status" value="1"/>
</dbReference>
<dbReference type="PROSITE" id="PS50174">
    <property type="entry name" value="G_PATCH"/>
    <property type="match status" value="1"/>
</dbReference>
<feature type="region of interest" description="Disordered" evidence="1">
    <location>
        <begin position="90"/>
        <end position="134"/>
    </location>
</feature>
<organism evidence="3 4">
    <name type="scientific">Scylla paramamosain</name>
    <name type="common">Mud crab</name>
    <dbReference type="NCBI Taxonomy" id="85552"/>
    <lineage>
        <taxon>Eukaryota</taxon>
        <taxon>Metazoa</taxon>
        <taxon>Ecdysozoa</taxon>
        <taxon>Arthropoda</taxon>
        <taxon>Crustacea</taxon>
        <taxon>Multicrustacea</taxon>
        <taxon>Malacostraca</taxon>
        <taxon>Eumalacostraca</taxon>
        <taxon>Eucarida</taxon>
        <taxon>Decapoda</taxon>
        <taxon>Pleocyemata</taxon>
        <taxon>Brachyura</taxon>
        <taxon>Eubrachyura</taxon>
        <taxon>Portunoidea</taxon>
        <taxon>Portunidae</taxon>
        <taxon>Portuninae</taxon>
        <taxon>Scylla</taxon>
    </lineage>
</organism>
<feature type="compositionally biased region" description="Polar residues" evidence="1">
    <location>
        <begin position="326"/>
        <end position="342"/>
    </location>
</feature>
<evidence type="ECO:0000313" key="4">
    <source>
        <dbReference type="Proteomes" id="UP001487740"/>
    </source>
</evidence>
<feature type="compositionally biased region" description="Basic residues" evidence="1">
    <location>
        <begin position="263"/>
        <end position="272"/>
    </location>
</feature>
<feature type="compositionally biased region" description="Basic residues" evidence="1">
    <location>
        <begin position="399"/>
        <end position="410"/>
    </location>
</feature>
<dbReference type="AlphaFoldDB" id="A0AAW0T3H1"/>
<dbReference type="Pfam" id="PF01585">
    <property type="entry name" value="G-patch"/>
    <property type="match status" value="1"/>
</dbReference>
<feature type="compositionally biased region" description="Polar residues" evidence="1">
    <location>
        <begin position="90"/>
        <end position="108"/>
    </location>
</feature>
<name>A0AAW0T3H1_SCYPA</name>
<gene>
    <name evidence="3" type="ORF">O3P69_015230</name>
</gene>
<keyword evidence="4" id="KW-1185">Reference proteome</keyword>
<dbReference type="InterPro" id="IPR000467">
    <property type="entry name" value="G_patch_dom"/>
</dbReference>
<dbReference type="PANTHER" id="PTHR23149:SF27">
    <property type="entry name" value="PIN2_TERF1-INTERACTING TELOMERASE INHIBITOR 1"/>
    <property type="match status" value="1"/>
</dbReference>
<feature type="region of interest" description="Disordered" evidence="1">
    <location>
        <begin position="210"/>
        <end position="410"/>
    </location>
</feature>
<feature type="compositionally biased region" description="Acidic residues" evidence="1">
    <location>
        <begin position="220"/>
        <end position="233"/>
    </location>
</feature>
<feature type="compositionally biased region" description="Basic and acidic residues" evidence="1">
    <location>
        <begin position="49"/>
        <end position="67"/>
    </location>
</feature>
<sequence>MSMAEPRRRKKWTLNPRGTLWANDDSKFGQKLMEKMGWSKGRGLGREGQGMKEHLSVKFKDDNKGIGYKGSDDEWIKHYEDFENVLANLNKQDNTPTNGTGDSSNDSTEAPDHNNVGKTSLESSSKASRSRVHYHKFTRGKDLSRCTKDDLGCILGSKRAKQLAREKKLAETKEVNDDVDEVGHVDHSMGVTTIKGCSMQDYFAQKMEALRNRAKSQPEIEAEENQCGGEEEDMGRSGLGMSTGGSELTPDSPDGEEENREERRKKKKRKKHQVETEEINSVETKSEKCCVEVEENNMPKKKKKKKKQESSDFNGTNEIACETSGVEASTENTAQIKSVVNEETQRKKKKRHSGPVEEQALNAETEEQFRVKKKKKRKHTEVTDENNPSQCLVVEENTKKKKKKKLKAKE</sequence>
<dbReference type="InterPro" id="IPR050656">
    <property type="entry name" value="PINX1"/>
</dbReference>
<evidence type="ECO:0000313" key="3">
    <source>
        <dbReference type="EMBL" id="KAK8382120.1"/>
    </source>
</evidence>
<feature type="region of interest" description="Disordered" evidence="1">
    <location>
        <begin position="40"/>
        <end position="67"/>
    </location>
</feature>